<proteinExistence type="predicted"/>
<sequence length="337" mass="39220">MTHDINESIEYNDQTYGKMNHESKNGFEFVRPENNKPSWLRNRFVKVKAHFETSVPNQQRRGSMKVKSGWKKVHPQRNLNGQSVKSNHNRFHNVYARTLVDTHTRRTVKVIQVQGFNRCHHMKSGQWMCTSYDGKPEAIINWYQFLRKNQLLKKLPLTLLHEIWILNATMLQQCKQIPPDVTRFQKFKMQIQVSNRSLSQPVDIWKQRQNANAREQLRSDLHNAIAQQSNEAEQEANLMGSDLRWNRIHPPEQIIGIKVQGKNVVVSDLALESGEEFQTDLITWTALLTRNLIGCNKKTRKNEPGVIKGKVKTGTAAVEFSRDLDQKQNIDSDFARK</sequence>
<protein>
    <submittedName>
        <fullName evidence="2">Uncharacterized protein</fullName>
    </submittedName>
</protein>
<keyword evidence="3" id="KW-1185">Reference proteome</keyword>
<name>A0A2Z7AMT1_9LAMI</name>
<feature type="compositionally biased region" description="Basic residues" evidence="1">
    <location>
        <begin position="62"/>
        <end position="75"/>
    </location>
</feature>
<dbReference type="AlphaFoldDB" id="A0A2Z7AMT1"/>
<evidence type="ECO:0000313" key="3">
    <source>
        <dbReference type="Proteomes" id="UP000250235"/>
    </source>
</evidence>
<reference evidence="2 3" key="1">
    <citation type="journal article" date="2015" name="Proc. Natl. Acad. Sci. U.S.A.">
        <title>The resurrection genome of Boea hygrometrica: A blueprint for survival of dehydration.</title>
        <authorList>
            <person name="Xiao L."/>
            <person name="Yang G."/>
            <person name="Zhang L."/>
            <person name="Yang X."/>
            <person name="Zhao S."/>
            <person name="Ji Z."/>
            <person name="Zhou Q."/>
            <person name="Hu M."/>
            <person name="Wang Y."/>
            <person name="Chen M."/>
            <person name="Xu Y."/>
            <person name="Jin H."/>
            <person name="Xiao X."/>
            <person name="Hu G."/>
            <person name="Bao F."/>
            <person name="Hu Y."/>
            <person name="Wan P."/>
            <person name="Li L."/>
            <person name="Deng X."/>
            <person name="Kuang T."/>
            <person name="Xiang C."/>
            <person name="Zhu J.K."/>
            <person name="Oliver M.J."/>
            <person name="He Y."/>
        </authorList>
    </citation>
    <scope>NUCLEOTIDE SEQUENCE [LARGE SCALE GENOMIC DNA]</scope>
    <source>
        <strain evidence="3">cv. XS01</strain>
    </source>
</reference>
<dbReference type="EMBL" id="KV014108">
    <property type="protein sequence ID" value="KZV22766.1"/>
    <property type="molecule type" value="Genomic_DNA"/>
</dbReference>
<gene>
    <name evidence="2" type="ORF">F511_30402</name>
</gene>
<dbReference type="Proteomes" id="UP000250235">
    <property type="component" value="Unassembled WGS sequence"/>
</dbReference>
<feature type="region of interest" description="Disordered" evidence="1">
    <location>
        <begin position="55"/>
        <end position="85"/>
    </location>
</feature>
<accession>A0A2Z7AMT1</accession>
<evidence type="ECO:0000313" key="2">
    <source>
        <dbReference type="EMBL" id="KZV22766.1"/>
    </source>
</evidence>
<organism evidence="2 3">
    <name type="scientific">Dorcoceras hygrometricum</name>
    <dbReference type="NCBI Taxonomy" id="472368"/>
    <lineage>
        <taxon>Eukaryota</taxon>
        <taxon>Viridiplantae</taxon>
        <taxon>Streptophyta</taxon>
        <taxon>Embryophyta</taxon>
        <taxon>Tracheophyta</taxon>
        <taxon>Spermatophyta</taxon>
        <taxon>Magnoliopsida</taxon>
        <taxon>eudicotyledons</taxon>
        <taxon>Gunneridae</taxon>
        <taxon>Pentapetalae</taxon>
        <taxon>asterids</taxon>
        <taxon>lamiids</taxon>
        <taxon>Lamiales</taxon>
        <taxon>Gesneriaceae</taxon>
        <taxon>Didymocarpoideae</taxon>
        <taxon>Trichosporeae</taxon>
        <taxon>Loxocarpinae</taxon>
        <taxon>Dorcoceras</taxon>
    </lineage>
</organism>
<evidence type="ECO:0000256" key="1">
    <source>
        <dbReference type="SAM" id="MobiDB-lite"/>
    </source>
</evidence>